<evidence type="ECO:0000256" key="7">
    <source>
        <dbReference type="ARBA" id="ARBA00023136"/>
    </source>
</evidence>
<evidence type="ECO:0000256" key="4">
    <source>
        <dbReference type="ARBA" id="ARBA00022519"/>
    </source>
</evidence>
<dbReference type="Proteomes" id="UP001183222">
    <property type="component" value="Unassembled WGS sequence"/>
</dbReference>
<keyword evidence="2" id="KW-0813">Transport</keyword>
<keyword evidence="6 9" id="KW-1133">Transmembrane helix</keyword>
<dbReference type="EMBL" id="JAVREI010000006">
    <property type="protein sequence ID" value="MDT0276367.1"/>
    <property type="molecule type" value="Genomic_DNA"/>
</dbReference>
<dbReference type="PANTHER" id="PTHR35011">
    <property type="entry name" value="2,3-DIKETO-L-GULONATE TRAP TRANSPORTER SMALL PERMEASE PROTEIN YIAM"/>
    <property type="match status" value="1"/>
</dbReference>
<comment type="similarity">
    <text evidence="8">Belongs to the TRAP transporter small permease family.</text>
</comment>
<comment type="caution">
    <text evidence="11">The sequence shown here is derived from an EMBL/GenBank/DDBJ whole genome shotgun (WGS) entry which is preliminary data.</text>
</comment>
<feature type="transmembrane region" description="Helical" evidence="9">
    <location>
        <begin position="83"/>
        <end position="108"/>
    </location>
</feature>
<evidence type="ECO:0000256" key="9">
    <source>
        <dbReference type="SAM" id="Phobius"/>
    </source>
</evidence>
<evidence type="ECO:0000256" key="6">
    <source>
        <dbReference type="ARBA" id="ARBA00022989"/>
    </source>
</evidence>
<keyword evidence="4" id="KW-0997">Cell inner membrane</keyword>
<comment type="subcellular location">
    <subcellularLocation>
        <location evidence="1">Cell inner membrane</location>
        <topology evidence="1">Multi-pass membrane protein</topology>
    </subcellularLocation>
</comment>
<keyword evidence="7 9" id="KW-0472">Membrane</keyword>
<proteinExistence type="inferred from homology"/>
<accession>A0ABU2K860</accession>
<evidence type="ECO:0000256" key="8">
    <source>
        <dbReference type="ARBA" id="ARBA00038436"/>
    </source>
</evidence>
<gene>
    <name evidence="11" type="ORF">RM425_10700</name>
</gene>
<dbReference type="PANTHER" id="PTHR35011:SF10">
    <property type="entry name" value="TRAP TRANSPORTER SMALL PERMEASE PROTEIN"/>
    <property type="match status" value="1"/>
</dbReference>
<dbReference type="InterPro" id="IPR007387">
    <property type="entry name" value="TRAP_DctQ"/>
</dbReference>
<evidence type="ECO:0000256" key="5">
    <source>
        <dbReference type="ARBA" id="ARBA00022692"/>
    </source>
</evidence>
<evidence type="ECO:0000313" key="12">
    <source>
        <dbReference type="Proteomes" id="UP001183222"/>
    </source>
</evidence>
<sequence>MSPTRVIDRVSQGLAGIAAAVLLVMLVVTVGNVVLRLVATPYYGTVEVVTFLAVAVNGLALAEAQRTRSHIAIDLFMNKAPARIQLVVGAVITLVSAALFILLAQQLVSYGLNLKDQGALSDSLRLPYWPFSLILAVGIAGLALALISDLLSIGRNLRSDMPESIW</sequence>
<dbReference type="Pfam" id="PF04290">
    <property type="entry name" value="DctQ"/>
    <property type="match status" value="1"/>
</dbReference>
<name>A0ABU2K860_9ACTN</name>
<keyword evidence="5 9" id="KW-0812">Transmembrane</keyword>
<evidence type="ECO:0000256" key="2">
    <source>
        <dbReference type="ARBA" id="ARBA00022448"/>
    </source>
</evidence>
<dbReference type="RefSeq" id="WP_311345185.1">
    <property type="nucleotide sequence ID" value="NZ_JAVREI010000006.1"/>
</dbReference>
<feature type="transmembrane region" description="Helical" evidence="9">
    <location>
        <begin position="41"/>
        <end position="62"/>
    </location>
</feature>
<evidence type="ECO:0000259" key="10">
    <source>
        <dbReference type="Pfam" id="PF04290"/>
    </source>
</evidence>
<organism evidence="11 12">
    <name type="scientific">Blastococcus goldschmidtiae</name>
    <dbReference type="NCBI Taxonomy" id="3075546"/>
    <lineage>
        <taxon>Bacteria</taxon>
        <taxon>Bacillati</taxon>
        <taxon>Actinomycetota</taxon>
        <taxon>Actinomycetes</taxon>
        <taxon>Geodermatophilales</taxon>
        <taxon>Geodermatophilaceae</taxon>
        <taxon>Blastococcus</taxon>
    </lineage>
</organism>
<reference evidence="12" key="1">
    <citation type="submission" date="2023-07" db="EMBL/GenBank/DDBJ databases">
        <title>30 novel species of actinomycetes from the DSMZ collection.</title>
        <authorList>
            <person name="Nouioui I."/>
        </authorList>
    </citation>
    <scope>NUCLEOTIDE SEQUENCE [LARGE SCALE GENOMIC DNA]</scope>
    <source>
        <strain evidence="12">DSM 46792</strain>
    </source>
</reference>
<dbReference type="InterPro" id="IPR055348">
    <property type="entry name" value="DctQ"/>
</dbReference>
<evidence type="ECO:0000313" key="11">
    <source>
        <dbReference type="EMBL" id="MDT0276367.1"/>
    </source>
</evidence>
<protein>
    <submittedName>
        <fullName evidence="11">TRAP transporter small permease</fullName>
    </submittedName>
</protein>
<feature type="domain" description="Tripartite ATP-independent periplasmic transporters DctQ component" evidence="10">
    <location>
        <begin position="25"/>
        <end position="152"/>
    </location>
</feature>
<evidence type="ECO:0000256" key="3">
    <source>
        <dbReference type="ARBA" id="ARBA00022475"/>
    </source>
</evidence>
<keyword evidence="3" id="KW-1003">Cell membrane</keyword>
<keyword evidence="12" id="KW-1185">Reference proteome</keyword>
<evidence type="ECO:0000256" key="1">
    <source>
        <dbReference type="ARBA" id="ARBA00004429"/>
    </source>
</evidence>
<feature type="transmembrane region" description="Helical" evidence="9">
    <location>
        <begin position="12"/>
        <end position="35"/>
    </location>
</feature>
<feature type="transmembrane region" description="Helical" evidence="9">
    <location>
        <begin position="128"/>
        <end position="151"/>
    </location>
</feature>